<dbReference type="InterPro" id="IPR022966">
    <property type="entry name" value="RNase_II/R_CS"/>
</dbReference>
<dbReference type="PANTHER" id="PTHR23355">
    <property type="entry name" value="RIBONUCLEASE"/>
    <property type="match status" value="1"/>
</dbReference>
<dbReference type="Pfam" id="PF22896">
    <property type="entry name" value="OB_RNR_1st"/>
    <property type="match status" value="1"/>
</dbReference>
<dbReference type="InterPro" id="IPR012340">
    <property type="entry name" value="NA-bd_OB-fold"/>
</dbReference>
<dbReference type="GO" id="GO:0006402">
    <property type="term" value="P:mRNA catabolic process"/>
    <property type="evidence" value="ECO:0007669"/>
    <property type="project" value="TreeGrafter"/>
</dbReference>
<keyword evidence="1" id="KW-0540">Nuclease</keyword>
<dbReference type="InterPro" id="IPR050180">
    <property type="entry name" value="RNR_Ribonuclease"/>
</dbReference>
<gene>
    <name evidence="3" type="ORF">HELGO_WM23223</name>
</gene>
<evidence type="ECO:0000256" key="1">
    <source>
        <dbReference type="ARBA" id="ARBA00022839"/>
    </source>
</evidence>
<dbReference type="InterPro" id="IPR001900">
    <property type="entry name" value="RNase_II/R"/>
</dbReference>
<dbReference type="SMART" id="SM00955">
    <property type="entry name" value="RNB"/>
    <property type="match status" value="1"/>
</dbReference>
<dbReference type="SUPFAM" id="SSF50249">
    <property type="entry name" value="Nucleic acid-binding proteins"/>
    <property type="match status" value="2"/>
</dbReference>
<evidence type="ECO:0000313" key="3">
    <source>
        <dbReference type="EMBL" id="CAA6825733.1"/>
    </source>
</evidence>
<accession>A0A6S6UAD4</accession>
<feature type="domain" description="RNB" evidence="2">
    <location>
        <begin position="220"/>
        <end position="548"/>
    </location>
</feature>
<dbReference type="PROSITE" id="PS01175">
    <property type="entry name" value="RIBONUCLEASE_II"/>
    <property type="match status" value="1"/>
</dbReference>
<dbReference type="EMBL" id="CACVAS010000134">
    <property type="protein sequence ID" value="CAA6825733.1"/>
    <property type="molecule type" value="Genomic_DNA"/>
</dbReference>
<evidence type="ECO:0000259" key="2">
    <source>
        <dbReference type="SMART" id="SM00955"/>
    </source>
</evidence>
<dbReference type="Gene3D" id="2.40.50.140">
    <property type="entry name" value="Nucleic acid-binding proteins"/>
    <property type="match status" value="1"/>
</dbReference>
<dbReference type="Pfam" id="PF00773">
    <property type="entry name" value="RNB"/>
    <property type="match status" value="1"/>
</dbReference>
<dbReference type="GO" id="GO:0004527">
    <property type="term" value="F:exonuclease activity"/>
    <property type="evidence" value="ECO:0007669"/>
    <property type="project" value="UniProtKB-KW"/>
</dbReference>
<dbReference type="GO" id="GO:0003723">
    <property type="term" value="F:RNA binding"/>
    <property type="evidence" value="ECO:0007669"/>
    <property type="project" value="InterPro"/>
</dbReference>
<organism evidence="3">
    <name type="scientific">uncultured Sulfurovum sp</name>
    <dbReference type="NCBI Taxonomy" id="269237"/>
    <lineage>
        <taxon>Bacteria</taxon>
        <taxon>Pseudomonadati</taxon>
        <taxon>Campylobacterota</taxon>
        <taxon>Epsilonproteobacteria</taxon>
        <taxon>Campylobacterales</taxon>
        <taxon>Sulfurovaceae</taxon>
        <taxon>Sulfurovum</taxon>
        <taxon>environmental samples</taxon>
    </lineage>
</organism>
<sequence length="665" mass="75754">MSSFSIQLTNGCLASDIEQEDKNAFQALQHSGAIEEKEQENGTKLWKLHSLYRAGRLYVGKDGKGYVESEFKEQRDLLIEPDHMDNAKHGDSVVVKRIIARRGRASAKVIQVISKAHLFTIAYTHRDEQGNFNILNIRTGEPTHAVMEGMDLKAFKIGTVFKVDIDDDNVLEVFGHLGDAKVDEKISLALFHREDAFPTECVTEALDVEQTVTKKEHPHREDLTHLDFCTIDPVTAKDFDDAIYFDMEKHTLYVAIADVSHYVPYFTPIDKEAKKRGFTTYLPHKSFPMLPRELSENICSLKPKVDRLAFVAKIELDTMTLKPKKETFFEAIIHSKHRFNYDDIDKIISNNGIDATGKVKEILTYLLPLYGITKKLRQERLMHGFDFRSEETKLSIDADHLLKATQIETGTPSHSLIEECMLLANQASAKRFTGEGEKEAIGIFRIHEPPQLARIEQLLTELAAIGLYVESYDDSPSLIRAIQNEAEKMDLASEVDAMVIKSLRQANYAAHNVGHFGLGFEYYSHFTSPIRRYADLILHRLIKTQLREDKEEAGYLLRNIEPLCDRVSELEREATKSEWDFRDRKFTRWAEQHLGELFEAEVIEAGESAKAVLLGNVKGVTVNLHGDNVMLFDKIKVKISEVNIPQAIIMTEFVEKLSKEEVDLV</sequence>
<reference evidence="3" key="1">
    <citation type="submission" date="2020-01" db="EMBL/GenBank/DDBJ databases">
        <authorList>
            <person name="Meier V. D."/>
            <person name="Meier V D."/>
        </authorList>
    </citation>
    <scope>NUCLEOTIDE SEQUENCE</scope>
    <source>
        <strain evidence="3">HLG_WM_MAG_01</strain>
    </source>
</reference>
<proteinExistence type="predicted"/>
<dbReference type="InterPro" id="IPR054561">
    <property type="entry name" value="RNR_OB1_N"/>
</dbReference>
<dbReference type="Pfam" id="PF24190">
    <property type="entry name" value="OB_RNR_2nd"/>
    <property type="match status" value="1"/>
</dbReference>
<dbReference type="GO" id="GO:0004540">
    <property type="term" value="F:RNA nuclease activity"/>
    <property type="evidence" value="ECO:0007669"/>
    <property type="project" value="InterPro"/>
</dbReference>
<dbReference type="PANTHER" id="PTHR23355:SF9">
    <property type="entry name" value="DIS3-LIKE EXONUCLEASE 2"/>
    <property type="match status" value="1"/>
</dbReference>
<dbReference type="InterPro" id="IPR057293">
    <property type="entry name" value="RNR_OB2"/>
</dbReference>
<protein>
    <submittedName>
        <fullName evidence="3">3'-to-5' exoribonuclease RNase R</fullName>
    </submittedName>
</protein>
<name>A0A6S6UAD4_9BACT</name>
<dbReference type="GO" id="GO:0005829">
    <property type="term" value="C:cytosol"/>
    <property type="evidence" value="ECO:0007669"/>
    <property type="project" value="TreeGrafter"/>
</dbReference>
<keyword evidence="1" id="KW-0378">Hydrolase</keyword>
<dbReference type="AlphaFoldDB" id="A0A6S6UAD4"/>
<keyword evidence="1" id="KW-0269">Exonuclease</keyword>